<name>A0A1A6AU76_9CLOT</name>
<protein>
    <submittedName>
        <fullName evidence="8">Oxalate:formate antiporter</fullName>
    </submittedName>
</protein>
<dbReference type="GO" id="GO:0019531">
    <property type="term" value="F:oxalate transmembrane transporter activity"/>
    <property type="evidence" value="ECO:0007669"/>
    <property type="project" value="InterPro"/>
</dbReference>
<dbReference type="SUPFAM" id="SSF103473">
    <property type="entry name" value="MFS general substrate transporter"/>
    <property type="match status" value="1"/>
</dbReference>
<feature type="transmembrane region" description="Helical" evidence="6">
    <location>
        <begin position="391"/>
        <end position="410"/>
    </location>
</feature>
<dbReference type="InterPro" id="IPR020846">
    <property type="entry name" value="MFS_dom"/>
</dbReference>
<reference evidence="8 9" key="1">
    <citation type="journal article" date="2012" name="Front. Microbiol.">
        <title>Draft Genome Sequence of the Virulent Strain 01-B526 of the Fish Pathogen Aeromonas salmonicida.</title>
        <authorList>
            <person name="Charette S.J."/>
            <person name="Brochu F."/>
            <person name="Boyle B."/>
            <person name="Filion G."/>
            <person name="Tanaka K.H."/>
            <person name="Derome N."/>
        </authorList>
    </citation>
    <scope>NUCLEOTIDE SEQUENCE [LARGE SCALE GENOMIC DNA]</scope>
    <source>
        <strain evidence="8 9">P11</strain>
    </source>
</reference>
<comment type="subcellular location">
    <subcellularLocation>
        <location evidence="1">Cell membrane</location>
        <topology evidence="1">Multi-pass membrane protein</topology>
    </subcellularLocation>
</comment>
<dbReference type="AlphaFoldDB" id="A0A1A6AU76"/>
<feature type="transmembrane region" description="Helical" evidence="6">
    <location>
        <begin position="118"/>
        <end position="142"/>
    </location>
</feature>
<dbReference type="CDD" id="cd17353">
    <property type="entry name" value="MFS_OFA_like"/>
    <property type="match status" value="1"/>
</dbReference>
<feature type="transmembrane region" description="Helical" evidence="6">
    <location>
        <begin position="366"/>
        <end position="385"/>
    </location>
</feature>
<evidence type="ECO:0000256" key="1">
    <source>
        <dbReference type="ARBA" id="ARBA00004651"/>
    </source>
</evidence>
<feature type="domain" description="Major facilitator superfamily (MFS) profile" evidence="7">
    <location>
        <begin position="27"/>
        <end position="415"/>
    </location>
</feature>
<feature type="transmembrane region" description="Helical" evidence="6">
    <location>
        <begin position="267"/>
        <end position="289"/>
    </location>
</feature>
<keyword evidence="9" id="KW-1185">Reference proteome</keyword>
<feature type="transmembrane region" description="Helical" evidence="6">
    <location>
        <begin position="325"/>
        <end position="345"/>
    </location>
</feature>
<gene>
    <name evidence="8" type="primary">oxlT_1</name>
    <name evidence="8" type="ORF">CLRAG_18960</name>
</gene>
<evidence type="ECO:0000259" key="7">
    <source>
        <dbReference type="PROSITE" id="PS50850"/>
    </source>
</evidence>
<comment type="caution">
    <text evidence="8">The sequence shown here is derived from an EMBL/GenBank/DDBJ whole genome shotgun (WGS) entry which is preliminary data.</text>
</comment>
<keyword evidence="4 6" id="KW-1133">Transmembrane helix</keyword>
<evidence type="ECO:0000256" key="5">
    <source>
        <dbReference type="ARBA" id="ARBA00023136"/>
    </source>
</evidence>
<feature type="transmembrane region" description="Helical" evidence="6">
    <location>
        <begin position="301"/>
        <end position="319"/>
    </location>
</feature>
<feature type="transmembrane region" description="Helical" evidence="6">
    <location>
        <begin position="236"/>
        <end position="255"/>
    </location>
</feature>
<dbReference type="Gene3D" id="1.20.1250.20">
    <property type="entry name" value="MFS general substrate transporter like domains"/>
    <property type="match status" value="2"/>
</dbReference>
<dbReference type="PATRIC" id="fig|1353534.3.peg.1938"/>
<dbReference type="PANTHER" id="PTHR43385">
    <property type="entry name" value="RIBOFLAVIN TRANSPORTER RIBJ"/>
    <property type="match status" value="1"/>
</dbReference>
<dbReference type="PROSITE" id="PS50850">
    <property type="entry name" value="MFS"/>
    <property type="match status" value="1"/>
</dbReference>
<dbReference type="Proteomes" id="UP000093954">
    <property type="component" value="Unassembled WGS sequence"/>
</dbReference>
<organism evidence="8 9">
    <name type="scientific">Clostridium ragsdalei P11</name>
    <dbReference type="NCBI Taxonomy" id="1353534"/>
    <lineage>
        <taxon>Bacteria</taxon>
        <taxon>Bacillati</taxon>
        <taxon>Bacillota</taxon>
        <taxon>Clostridia</taxon>
        <taxon>Eubacteriales</taxon>
        <taxon>Clostridiaceae</taxon>
        <taxon>Clostridium</taxon>
    </lineage>
</organism>
<feature type="transmembrane region" description="Helical" evidence="6">
    <location>
        <begin position="149"/>
        <end position="169"/>
    </location>
</feature>
<dbReference type="GO" id="GO:0005886">
    <property type="term" value="C:plasma membrane"/>
    <property type="evidence" value="ECO:0007669"/>
    <property type="project" value="UniProtKB-SubCell"/>
</dbReference>
<keyword evidence="5 6" id="KW-0472">Membrane</keyword>
<dbReference type="RefSeq" id="WP_065078194.1">
    <property type="nucleotide sequence ID" value="NZ_LROS01000019.1"/>
</dbReference>
<proteinExistence type="predicted"/>
<accession>A0A1A6AU76</accession>
<evidence type="ECO:0000256" key="2">
    <source>
        <dbReference type="ARBA" id="ARBA00022448"/>
    </source>
</evidence>
<dbReference type="PANTHER" id="PTHR43385:SF1">
    <property type="entry name" value="RIBOFLAVIN TRANSPORTER RIBJ"/>
    <property type="match status" value="1"/>
</dbReference>
<feature type="transmembrane region" description="Helical" evidence="6">
    <location>
        <begin position="92"/>
        <end position="112"/>
    </location>
</feature>
<dbReference type="InterPro" id="IPR026355">
    <property type="entry name" value="Oxa/Form_antiport"/>
</dbReference>
<feature type="transmembrane region" description="Helical" evidence="6">
    <location>
        <begin position="181"/>
        <end position="204"/>
    </location>
</feature>
<dbReference type="EMBL" id="LROS01000019">
    <property type="protein sequence ID" value="OBR93597.1"/>
    <property type="molecule type" value="Genomic_DNA"/>
</dbReference>
<evidence type="ECO:0000256" key="3">
    <source>
        <dbReference type="ARBA" id="ARBA00022692"/>
    </source>
</evidence>
<feature type="transmembrane region" description="Helical" evidence="6">
    <location>
        <begin position="25"/>
        <end position="45"/>
    </location>
</feature>
<sequence>MSDFNKTEFIAKNQNAYGSILGNRWVQLISACLAMVMIANLQYAWTLFTTPLVKSLHSSLVAVQYAFTLFIMFETFVQPIGGLLLDKFGTKLMFGLAGILIGGGWTMLGQATSVASLYFFYAMAGVGAAIIYGGSVSVAVRWFPDKRGLASGLIAGAFGIGSMPFVPVIQKVLDASGVAQAFGFTGILQGVIVVIIAFILRYPVGSKMPSQKAKAAKADPSKIGFSPSEVLKTPHFWLIWTMFLSISVGGLIITANTKPFGKQLGMASSIIVLAVMMNSLANGVGRVFWGSVSDKLGRTRTMCLSFGLNAVFLFLLPILGSKNSVLYIILLMCVMFTWGQLFSLFPSLNADMFGSTYAATNYGFIYSGKGFASILGGGLGAALAAHYSWSVVFTVAALFSLYACIMSVILPKIPKPTRKQIKDTTPIAP</sequence>
<feature type="transmembrane region" description="Helical" evidence="6">
    <location>
        <begin position="65"/>
        <end position="85"/>
    </location>
</feature>
<dbReference type="InterPro" id="IPR052983">
    <property type="entry name" value="MFS_Riboflavin_Transporter"/>
</dbReference>
<evidence type="ECO:0000313" key="8">
    <source>
        <dbReference type="EMBL" id="OBR93597.1"/>
    </source>
</evidence>
<evidence type="ECO:0000256" key="4">
    <source>
        <dbReference type="ARBA" id="ARBA00022989"/>
    </source>
</evidence>
<keyword evidence="2" id="KW-0813">Transport</keyword>
<dbReference type="Pfam" id="PF07690">
    <property type="entry name" value="MFS_1"/>
    <property type="match status" value="1"/>
</dbReference>
<dbReference type="InterPro" id="IPR036259">
    <property type="entry name" value="MFS_trans_sf"/>
</dbReference>
<evidence type="ECO:0000313" key="9">
    <source>
        <dbReference type="Proteomes" id="UP000093954"/>
    </source>
</evidence>
<keyword evidence="3 6" id="KW-0812">Transmembrane</keyword>
<evidence type="ECO:0000256" key="6">
    <source>
        <dbReference type="SAM" id="Phobius"/>
    </source>
</evidence>
<dbReference type="NCBIfam" id="TIGR04259">
    <property type="entry name" value="oxa_formateAnti"/>
    <property type="match status" value="1"/>
</dbReference>
<dbReference type="InterPro" id="IPR011701">
    <property type="entry name" value="MFS"/>
</dbReference>